<evidence type="ECO:0000256" key="3">
    <source>
        <dbReference type="ARBA" id="ARBA00022670"/>
    </source>
</evidence>
<dbReference type="SMART" id="SM00793">
    <property type="entry name" value="AgrB"/>
    <property type="match status" value="1"/>
</dbReference>
<dbReference type="GO" id="GO:0006508">
    <property type="term" value="P:proteolysis"/>
    <property type="evidence" value="ECO:0007669"/>
    <property type="project" value="UniProtKB-KW"/>
</dbReference>
<keyword evidence="5" id="KW-0378">Hydrolase</keyword>
<feature type="transmembrane region" description="Helical" evidence="8">
    <location>
        <begin position="156"/>
        <end position="174"/>
    </location>
</feature>
<reference evidence="9" key="1">
    <citation type="submission" date="2012-11" db="EMBL/GenBank/DDBJ databases">
        <title>Dependencies among metagenomic species, viruses, plasmids and units of genetic variation.</title>
        <authorList>
            <person name="Nielsen H.B."/>
            <person name="Almeida M."/>
            <person name="Juncker A.S."/>
            <person name="Rasmussen S."/>
            <person name="Li J."/>
            <person name="Sunagawa S."/>
            <person name="Plichta D."/>
            <person name="Gautier L."/>
            <person name="Le Chatelier E."/>
            <person name="Peletier E."/>
            <person name="Bonde I."/>
            <person name="Nielsen T."/>
            <person name="Manichanh C."/>
            <person name="Arumugam M."/>
            <person name="Batto J."/>
            <person name="Santos M.B.Q.D."/>
            <person name="Blom N."/>
            <person name="Borruel N."/>
            <person name="Burgdorf K.S."/>
            <person name="Boumezbeur F."/>
            <person name="Casellas F."/>
            <person name="Dore J."/>
            <person name="Guarner F."/>
            <person name="Hansen T."/>
            <person name="Hildebrand F."/>
            <person name="Kaas R.S."/>
            <person name="Kennedy S."/>
            <person name="Kristiansen K."/>
            <person name="Kultima J.R."/>
            <person name="Leonard P."/>
            <person name="Levenez F."/>
            <person name="Lund O."/>
            <person name="Moumen B."/>
            <person name="Le Paslier D."/>
            <person name="Pons N."/>
            <person name="Pedersen O."/>
            <person name="Prifti E."/>
            <person name="Qin J."/>
            <person name="Raes J."/>
            <person name="Tap J."/>
            <person name="Tims S."/>
            <person name="Ussery D.W."/>
            <person name="Yamada T."/>
            <person name="MetaHit consortium"/>
            <person name="Renault P."/>
            <person name="Sicheritz-Ponten T."/>
            <person name="Bork P."/>
            <person name="Wang J."/>
            <person name="Brunak S."/>
            <person name="Ehrlich S.D."/>
        </authorList>
    </citation>
    <scope>NUCLEOTIDE SEQUENCE [LARGE SCALE GENOMIC DNA]</scope>
</reference>
<dbReference type="GO" id="GO:0009372">
    <property type="term" value="P:quorum sensing"/>
    <property type="evidence" value="ECO:0007669"/>
    <property type="project" value="UniProtKB-KW"/>
</dbReference>
<gene>
    <name evidence="9" type="ORF">BN656_00646</name>
</gene>
<accession>R7AKB0</accession>
<evidence type="ECO:0000256" key="1">
    <source>
        <dbReference type="ARBA" id="ARBA00022475"/>
    </source>
</evidence>
<evidence type="ECO:0008006" key="11">
    <source>
        <dbReference type="Google" id="ProtNLM"/>
    </source>
</evidence>
<dbReference type="InterPro" id="IPR006741">
    <property type="entry name" value="AgrB"/>
</dbReference>
<evidence type="ECO:0000256" key="5">
    <source>
        <dbReference type="ARBA" id="ARBA00022801"/>
    </source>
</evidence>
<feature type="transmembrane region" description="Helical" evidence="8">
    <location>
        <begin position="97"/>
        <end position="119"/>
    </location>
</feature>
<dbReference type="AlphaFoldDB" id="R7AKB0"/>
<feature type="transmembrane region" description="Helical" evidence="8">
    <location>
        <begin position="72"/>
        <end position="91"/>
    </location>
</feature>
<keyword evidence="3" id="KW-0645">Protease</keyword>
<evidence type="ECO:0000313" key="10">
    <source>
        <dbReference type="Proteomes" id="UP000018141"/>
    </source>
</evidence>
<feature type="transmembrane region" description="Helical" evidence="8">
    <location>
        <begin position="36"/>
        <end position="60"/>
    </location>
</feature>
<comment type="caution">
    <text evidence="9">The sequence shown here is derived from an EMBL/GenBank/DDBJ whole genome shotgun (WGS) entry which is preliminary data.</text>
</comment>
<keyword evidence="7 8" id="KW-0472">Membrane</keyword>
<dbReference type="EMBL" id="CBHH010000022">
    <property type="protein sequence ID" value="CDD55949.1"/>
    <property type="molecule type" value="Genomic_DNA"/>
</dbReference>
<evidence type="ECO:0000256" key="8">
    <source>
        <dbReference type="SAM" id="Phobius"/>
    </source>
</evidence>
<evidence type="ECO:0000256" key="2">
    <source>
        <dbReference type="ARBA" id="ARBA00022654"/>
    </source>
</evidence>
<feature type="transmembrane region" description="Helical" evidence="8">
    <location>
        <begin position="131"/>
        <end position="150"/>
    </location>
</feature>
<name>R7AKB0_9FIRM</name>
<keyword evidence="4 8" id="KW-0812">Transmembrane</keyword>
<dbReference type="Proteomes" id="UP000018141">
    <property type="component" value="Unassembled WGS sequence"/>
</dbReference>
<organism evidence="9 10">
    <name type="scientific">Bacteroides pectinophilus CAG:437</name>
    <dbReference type="NCBI Taxonomy" id="1263051"/>
    <lineage>
        <taxon>Bacteria</taxon>
        <taxon>Bacillati</taxon>
        <taxon>Bacillota</taxon>
        <taxon>Clostridia</taxon>
        <taxon>Eubacteriales</taxon>
    </lineage>
</organism>
<sequence length="181" mass="20931">MEHLQNYIQIKYDFTDYQMAQLRFFTVTLLSELSKFLIIGLFFIYDIRLYLWTIVVFQIVRSTTGGIHCRTYAGCLLLSLAFMVIIIKVLPLFTPVLFARILMLVICAAVSFIIGPVTSAKHLKLSNNTRFRLRLKVIAVIAVYIFVMCMKPDSRYIITGFWTIILNTFQLGVAKKIKKEV</sequence>
<evidence type="ECO:0000256" key="6">
    <source>
        <dbReference type="ARBA" id="ARBA00022989"/>
    </source>
</evidence>
<dbReference type="GO" id="GO:0008233">
    <property type="term" value="F:peptidase activity"/>
    <property type="evidence" value="ECO:0007669"/>
    <property type="project" value="UniProtKB-KW"/>
</dbReference>
<keyword evidence="2" id="KW-0673">Quorum sensing</keyword>
<evidence type="ECO:0000313" key="9">
    <source>
        <dbReference type="EMBL" id="CDD55949.1"/>
    </source>
</evidence>
<keyword evidence="1" id="KW-1003">Cell membrane</keyword>
<dbReference type="GO" id="GO:0016020">
    <property type="term" value="C:membrane"/>
    <property type="evidence" value="ECO:0007669"/>
    <property type="project" value="InterPro"/>
</dbReference>
<proteinExistence type="predicted"/>
<evidence type="ECO:0000256" key="7">
    <source>
        <dbReference type="ARBA" id="ARBA00023136"/>
    </source>
</evidence>
<dbReference type="Pfam" id="PF04647">
    <property type="entry name" value="AgrB"/>
    <property type="match status" value="1"/>
</dbReference>
<evidence type="ECO:0000256" key="4">
    <source>
        <dbReference type="ARBA" id="ARBA00022692"/>
    </source>
</evidence>
<keyword evidence="6 8" id="KW-1133">Transmembrane helix</keyword>
<protein>
    <recommendedName>
        <fullName evidence="11">Accessory gene regulator B</fullName>
    </recommendedName>
</protein>